<dbReference type="Gene3D" id="3.40.47.10">
    <property type="match status" value="1"/>
</dbReference>
<evidence type="ECO:0000259" key="14">
    <source>
        <dbReference type="Pfam" id="PF08541"/>
    </source>
</evidence>
<dbReference type="HOGENOM" id="CLU_039592_0_1_4"/>
<gene>
    <name evidence="13" type="primary">fabH</name>
    <name evidence="16" type="ORF">IX83_08035</name>
</gene>
<feature type="domain" description="Beta-ketoacyl-[acyl-carrier-protein] synthase III N-terminal" evidence="15">
    <location>
        <begin position="111"/>
        <end position="188"/>
    </location>
</feature>
<dbReference type="RefSeq" id="WP_038501075.1">
    <property type="nucleotide sequence ID" value="NZ_CP009238.1"/>
</dbReference>
<dbReference type="EMBL" id="CP009238">
    <property type="protein sequence ID" value="AIL33251.1"/>
    <property type="molecule type" value="Genomic_DNA"/>
</dbReference>
<evidence type="ECO:0000256" key="3">
    <source>
        <dbReference type="ARBA" id="ARBA00012333"/>
    </source>
</evidence>
<dbReference type="GO" id="GO:0004315">
    <property type="term" value="F:3-oxoacyl-[acyl-carrier-protein] synthase activity"/>
    <property type="evidence" value="ECO:0007669"/>
    <property type="project" value="InterPro"/>
</dbReference>
<evidence type="ECO:0000256" key="9">
    <source>
        <dbReference type="ARBA" id="ARBA00023160"/>
    </source>
</evidence>
<dbReference type="InterPro" id="IPR013747">
    <property type="entry name" value="ACP_syn_III_C"/>
</dbReference>
<dbReference type="HAMAP" id="MF_01815">
    <property type="entry name" value="FabH"/>
    <property type="match status" value="1"/>
</dbReference>
<dbReference type="GO" id="GO:0044550">
    <property type="term" value="P:secondary metabolite biosynthetic process"/>
    <property type="evidence" value="ECO:0007669"/>
    <property type="project" value="TreeGrafter"/>
</dbReference>
<evidence type="ECO:0000256" key="4">
    <source>
        <dbReference type="ARBA" id="ARBA00022490"/>
    </source>
</evidence>
<dbReference type="KEGG" id="bpsi:IX83_08035"/>
<feature type="active site" evidence="13">
    <location>
        <position position="250"/>
    </location>
</feature>
<keyword evidence="6 13" id="KW-0808">Transferase</keyword>
<evidence type="ECO:0000256" key="11">
    <source>
        <dbReference type="ARBA" id="ARBA00023315"/>
    </source>
</evidence>
<dbReference type="EC" id="2.3.1.180" evidence="3 13"/>
<dbReference type="UniPathway" id="UPA00094"/>
<keyword evidence="10 13" id="KW-0511">Multifunctional enzyme</keyword>
<keyword evidence="11 13" id="KW-0012">Acyltransferase</keyword>
<evidence type="ECO:0000313" key="17">
    <source>
        <dbReference type="Proteomes" id="UP000028945"/>
    </source>
</evidence>
<keyword evidence="4 13" id="KW-0963">Cytoplasm</keyword>
<keyword evidence="9 13" id="KW-0275">Fatty acid biosynthesis</keyword>
<dbReference type="Proteomes" id="UP000028945">
    <property type="component" value="Chromosome"/>
</dbReference>
<dbReference type="GO" id="GO:0005737">
    <property type="term" value="C:cytoplasm"/>
    <property type="evidence" value="ECO:0007669"/>
    <property type="project" value="UniProtKB-SubCell"/>
</dbReference>
<dbReference type="NCBIfam" id="NF006829">
    <property type="entry name" value="PRK09352.1"/>
    <property type="match status" value="1"/>
</dbReference>
<evidence type="ECO:0000256" key="7">
    <source>
        <dbReference type="ARBA" id="ARBA00022832"/>
    </source>
</evidence>
<evidence type="ECO:0000256" key="1">
    <source>
        <dbReference type="ARBA" id="ARBA00005194"/>
    </source>
</evidence>
<evidence type="ECO:0000256" key="5">
    <source>
        <dbReference type="ARBA" id="ARBA00022516"/>
    </source>
</evidence>
<dbReference type="AlphaFoldDB" id="A0A077DGI8"/>
<evidence type="ECO:0000259" key="15">
    <source>
        <dbReference type="Pfam" id="PF08545"/>
    </source>
</evidence>
<keyword evidence="8 13" id="KW-0443">Lipid metabolism</keyword>
<dbReference type="GO" id="GO:0033818">
    <property type="term" value="F:beta-ketoacyl-acyl-carrier-protein synthase III activity"/>
    <property type="evidence" value="ECO:0007669"/>
    <property type="project" value="UniProtKB-UniRule"/>
</dbReference>
<comment type="subunit">
    <text evidence="13">Homodimer.</text>
</comment>
<dbReference type="Pfam" id="PF08545">
    <property type="entry name" value="ACP_syn_III"/>
    <property type="match status" value="1"/>
</dbReference>
<comment type="similarity">
    <text evidence="2 13">Belongs to the thiolase-like superfamily. FabH family.</text>
</comment>
<keyword evidence="17" id="KW-1185">Reference proteome</keyword>
<dbReference type="InterPro" id="IPR016039">
    <property type="entry name" value="Thiolase-like"/>
</dbReference>
<keyword evidence="5 13" id="KW-0444">Lipid biosynthesis</keyword>
<feature type="region of interest" description="ACP-binding" evidence="13">
    <location>
        <begin position="251"/>
        <end position="255"/>
    </location>
</feature>
<dbReference type="eggNOG" id="COG0332">
    <property type="taxonomic scope" value="Bacteria"/>
</dbReference>
<reference evidence="16 17" key="1">
    <citation type="journal article" date="2014" name="BMC Genomics">
        <title>A genomic perspective on a new bacterial genus and species from the Alcaligenaceae family, Basilea psittacipulmonis.</title>
        <authorList>
            <person name="Whiteson K.L."/>
            <person name="Hernandez D."/>
            <person name="Lazarevic V."/>
            <person name="Gaia N."/>
            <person name="Farinelli L."/>
            <person name="Francois P."/>
            <person name="Pilo P."/>
            <person name="Frey J."/>
            <person name="Schrenzel J."/>
        </authorList>
    </citation>
    <scope>NUCLEOTIDE SEQUENCE [LARGE SCALE GENOMIC DNA]</scope>
    <source>
        <strain evidence="16 17">DSM 24701</strain>
    </source>
</reference>
<dbReference type="Pfam" id="PF08541">
    <property type="entry name" value="ACP_syn_III_C"/>
    <property type="match status" value="1"/>
</dbReference>
<dbReference type="InterPro" id="IPR013751">
    <property type="entry name" value="ACP_syn_III_N"/>
</dbReference>
<feature type="domain" description="Beta-ketoacyl-[acyl-carrier-protein] synthase III C-terminal" evidence="14">
    <location>
        <begin position="235"/>
        <end position="323"/>
    </location>
</feature>
<dbReference type="InterPro" id="IPR004655">
    <property type="entry name" value="FabH"/>
</dbReference>
<dbReference type="CDD" id="cd00830">
    <property type="entry name" value="KAS_III"/>
    <property type="match status" value="1"/>
</dbReference>
<accession>A0A077DGI8</accession>
<comment type="domain">
    <text evidence="13">The last Arg residue of the ACP-binding site is essential for the weak association between ACP/AcpP and FabH.</text>
</comment>
<evidence type="ECO:0000256" key="12">
    <source>
        <dbReference type="ARBA" id="ARBA00051096"/>
    </source>
</evidence>
<feature type="active site" evidence="13">
    <location>
        <position position="280"/>
    </location>
</feature>
<dbReference type="PANTHER" id="PTHR34069:SF2">
    <property type="entry name" value="BETA-KETOACYL-[ACYL-CARRIER-PROTEIN] SYNTHASE III"/>
    <property type="match status" value="1"/>
</dbReference>
<dbReference type="SUPFAM" id="SSF53901">
    <property type="entry name" value="Thiolase-like"/>
    <property type="match status" value="1"/>
</dbReference>
<dbReference type="GO" id="GO:0006633">
    <property type="term" value="P:fatty acid biosynthetic process"/>
    <property type="evidence" value="ECO:0007669"/>
    <property type="project" value="UniProtKB-UniRule"/>
</dbReference>
<dbReference type="NCBIfam" id="TIGR00747">
    <property type="entry name" value="fabH"/>
    <property type="match status" value="1"/>
</dbReference>
<keyword evidence="7 13" id="KW-0276">Fatty acid metabolism</keyword>
<evidence type="ECO:0000256" key="2">
    <source>
        <dbReference type="ARBA" id="ARBA00008642"/>
    </source>
</evidence>
<comment type="catalytic activity">
    <reaction evidence="12">
        <text>malonyl-[ACP] + acetyl-CoA + H(+) = 3-oxobutanoyl-[ACP] + CO2 + CoA</text>
        <dbReference type="Rhea" id="RHEA:12080"/>
        <dbReference type="Rhea" id="RHEA-COMP:9623"/>
        <dbReference type="Rhea" id="RHEA-COMP:9625"/>
        <dbReference type="ChEBI" id="CHEBI:15378"/>
        <dbReference type="ChEBI" id="CHEBI:16526"/>
        <dbReference type="ChEBI" id="CHEBI:57287"/>
        <dbReference type="ChEBI" id="CHEBI:57288"/>
        <dbReference type="ChEBI" id="CHEBI:78449"/>
        <dbReference type="ChEBI" id="CHEBI:78450"/>
        <dbReference type="EC" id="2.3.1.180"/>
    </reaction>
    <physiologicalReaction direction="left-to-right" evidence="12">
        <dbReference type="Rhea" id="RHEA:12081"/>
    </physiologicalReaction>
</comment>
<evidence type="ECO:0000256" key="10">
    <source>
        <dbReference type="ARBA" id="ARBA00023268"/>
    </source>
</evidence>
<name>A0A077DGI8_9BURK</name>
<evidence type="ECO:0000256" key="8">
    <source>
        <dbReference type="ARBA" id="ARBA00023098"/>
    </source>
</evidence>
<comment type="pathway">
    <text evidence="1 13">Lipid metabolism; fatty acid biosynthesis.</text>
</comment>
<evidence type="ECO:0000256" key="13">
    <source>
        <dbReference type="HAMAP-Rule" id="MF_01815"/>
    </source>
</evidence>
<evidence type="ECO:0000256" key="6">
    <source>
        <dbReference type="ARBA" id="ARBA00022679"/>
    </source>
</evidence>
<protein>
    <recommendedName>
        <fullName evidence="3 13">Beta-ketoacyl-[acyl-carrier-protein] synthase III</fullName>
        <shortName evidence="13">Beta-ketoacyl-ACP synthase III</shortName>
        <shortName evidence="13">KAS III</shortName>
        <ecNumber evidence="3 13">2.3.1.180</ecNumber>
    </recommendedName>
    <alternativeName>
        <fullName evidence="13">3-oxoacyl-[acyl-carrier-protein] synthase 3</fullName>
    </alternativeName>
    <alternativeName>
        <fullName evidence="13">3-oxoacyl-[acyl-carrier-protein] synthase III</fullName>
    </alternativeName>
</protein>
<sequence>MVFAKIIGTGSYLPKNVVTNDDLAERLAKLGVETSDEWIYTRTGIKQRYIAEEGELSSDLASAAARNALERANISPQEIDLVVVATTTPDNTFPSTACMVQSKLGIKGPAFDVQAVCSGFVYALSVANNAIRCGEAKCVLVIGAEVFSRILDWSDRRTCVLFGDGSGAVVLKASEEAGIIATDLGADGSLNGILHTTGHIANGQIEGNPYVQMDGQAVFKQAVTNLEKSAVKVFEKAGLPFDALDWLVPHQANIRIMQSLGKKLGLDESHIVVTVSRHANTSAASVPLALDTAVRAGDIKEGQLLLLQGVGGGFTWGSVLVRM</sequence>
<dbReference type="STRING" id="1072685.IX83_08035"/>
<feature type="active site" evidence="13">
    <location>
        <position position="117"/>
    </location>
</feature>
<organism evidence="16 17">
    <name type="scientific">Basilea psittacipulmonis DSM 24701</name>
    <dbReference type="NCBI Taxonomy" id="1072685"/>
    <lineage>
        <taxon>Bacteria</taxon>
        <taxon>Pseudomonadati</taxon>
        <taxon>Pseudomonadota</taxon>
        <taxon>Betaproteobacteria</taxon>
        <taxon>Burkholderiales</taxon>
        <taxon>Alcaligenaceae</taxon>
        <taxon>Basilea</taxon>
    </lineage>
</organism>
<proteinExistence type="inferred from homology"/>
<dbReference type="FunFam" id="3.40.47.10:FF:000004">
    <property type="entry name" value="3-oxoacyl-[acyl-carrier-protein] synthase 3"/>
    <property type="match status" value="1"/>
</dbReference>
<dbReference type="OrthoDB" id="9815506at2"/>
<comment type="function">
    <text evidence="13">Catalyzes the condensation reaction of fatty acid synthesis by the addition to an acyl acceptor of two carbons from malonyl-ACP. Catalyzes the first condensation reaction which initiates fatty acid synthesis and may therefore play a role in governing the total rate of fatty acid production. Possesses both acetoacetyl-ACP synthase and acetyl transacylase activities. Its substrate specificity determines the biosynthesis of branched-chain and/or straight-chain of fatty acids.</text>
</comment>
<comment type="subcellular location">
    <subcellularLocation>
        <location evidence="13">Cytoplasm</location>
    </subcellularLocation>
</comment>
<evidence type="ECO:0000313" key="16">
    <source>
        <dbReference type="EMBL" id="AIL33251.1"/>
    </source>
</evidence>
<dbReference type="PANTHER" id="PTHR34069">
    <property type="entry name" value="3-OXOACYL-[ACYL-CARRIER-PROTEIN] SYNTHASE 3"/>
    <property type="match status" value="1"/>
</dbReference>